<keyword evidence="3" id="KW-1185">Reference proteome</keyword>
<keyword evidence="1" id="KW-0812">Transmembrane</keyword>
<name>A0ABR7S2U8_AQUAC</name>
<evidence type="ECO:0000313" key="3">
    <source>
        <dbReference type="Proteomes" id="UP000744555"/>
    </source>
</evidence>
<evidence type="ECO:0000256" key="1">
    <source>
        <dbReference type="SAM" id="Phobius"/>
    </source>
</evidence>
<feature type="transmembrane region" description="Helical" evidence="1">
    <location>
        <begin position="23"/>
        <end position="45"/>
    </location>
</feature>
<accession>A0ABR7S2U8</accession>
<dbReference type="EMBL" id="LZEU01000001">
    <property type="protein sequence ID" value="MBC9251145.1"/>
    <property type="molecule type" value="Genomic_DNA"/>
</dbReference>
<gene>
    <name evidence="2" type="ORF">A9179_12740</name>
</gene>
<comment type="caution">
    <text evidence="2">The sequence shown here is derived from an EMBL/GenBank/DDBJ whole genome shotgun (WGS) entry which is preliminary data.</text>
</comment>
<evidence type="ECO:0008006" key="4">
    <source>
        <dbReference type="Google" id="ProtNLM"/>
    </source>
</evidence>
<evidence type="ECO:0000313" key="2">
    <source>
        <dbReference type="EMBL" id="MBC9251145.1"/>
    </source>
</evidence>
<reference evidence="2 3" key="1">
    <citation type="submission" date="2016-06" db="EMBL/GenBank/DDBJ databases">
        <authorList>
            <person name="Ramos C."/>
            <person name="Pintado A."/>
            <person name="Crespo-Gomez J.I."/>
        </authorList>
    </citation>
    <scope>NUCLEOTIDE SEQUENCE [LARGE SCALE GENOMIC DNA]</scope>
    <source>
        <strain evidence="2 3">AVO110</strain>
    </source>
</reference>
<dbReference type="RefSeq" id="WP_187806453.1">
    <property type="nucleotide sequence ID" value="NZ_LZEU01000001.1"/>
</dbReference>
<protein>
    <recommendedName>
        <fullName evidence="4">VWFA domain-containing protein</fullName>
    </recommendedName>
</protein>
<sequence length="275" mass="30704">MAHKSRYTAKNKYTNKSSNAGDWIKIVGAAGVILAALGIGGYYLYNQPKGPDRVTLCPAEGPLGHVVVLVDNTDPYSFIQREAFSQALRALSDEVVPEGYLLSVFSLGESFENNAKPLFERCNPGTSAGKSEMTANLKRIDLRYHESFKAPIEKLEDSLLSDTPAQYSPIFEMIQLASINGFRTQNVRGPRKLIIFSDMLPNTPEYSMFKGIPDYNDFSKTPYGERSKTDLSGVKVEIHYLIKYPKLQTMKQLNFWELYFEGAGARLTGVNTMEG</sequence>
<dbReference type="Proteomes" id="UP000744555">
    <property type="component" value="Unassembled WGS sequence"/>
</dbReference>
<keyword evidence="1" id="KW-0472">Membrane</keyword>
<organism evidence="2 3">
    <name type="scientific">Aquipseudomonas alcaligenes</name>
    <name type="common">Pseudomonas alcaligenes</name>
    <dbReference type="NCBI Taxonomy" id="43263"/>
    <lineage>
        <taxon>Bacteria</taxon>
        <taxon>Pseudomonadati</taxon>
        <taxon>Pseudomonadota</taxon>
        <taxon>Gammaproteobacteria</taxon>
        <taxon>Pseudomonadales</taxon>
        <taxon>Pseudomonadaceae</taxon>
        <taxon>Aquipseudomonas</taxon>
    </lineage>
</organism>
<keyword evidence="1" id="KW-1133">Transmembrane helix</keyword>
<proteinExistence type="predicted"/>